<proteinExistence type="predicted"/>
<dbReference type="Pfam" id="PF09844">
    <property type="entry name" value="DUF2071"/>
    <property type="match status" value="1"/>
</dbReference>
<organism evidence="1 2">
    <name type="scientific">Rufibacter roseus</name>
    <dbReference type="NCBI Taxonomy" id="1567108"/>
    <lineage>
        <taxon>Bacteria</taxon>
        <taxon>Pseudomonadati</taxon>
        <taxon>Bacteroidota</taxon>
        <taxon>Cytophagia</taxon>
        <taxon>Cytophagales</taxon>
        <taxon>Hymenobacteraceae</taxon>
        <taxon>Rufibacter</taxon>
    </lineage>
</organism>
<keyword evidence="2" id="KW-1185">Reference proteome</keyword>
<reference evidence="2" key="1">
    <citation type="journal article" date="2019" name="Int. J. Syst. Evol. Microbiol.">
        <title>The Global Catalogue of Microorganisms (GCM) 10K type strain sequencing project: providing services to taxonomists for standard genome sequencing and annotation.</title>
        <authorList>
            <consortium name="The Broad Institute Genomics Platform"/>
            <consortium name="The Broad Institute Genome Sequencing Center for Infectious Disease"/>
            <person name="Wu L."/>
            <person name="Ma J."/>
        </authorList>
    </citation>
    <scope>NUCLEOTIDE SEQUENCE [LARGE SCALE GENOMIC DNA]</scope>
    <source>
        <strain evidence="2">CGMCC 4.7393</strain>
    </source>
</reference>
<evidence type="ECO:0000313" key="1">
    <source>
        <dbReference type="EMBL" id="MFC6998806.1"/>
    </source>
</evidence>
<comment type="caution">
    <text evidence="1">The sequence shown here is derived from an EMBL/GenBank/DDBJ whole genome shotgun (WGS) entry which is preliminary data.</text>
</comment>
<accession>A0ABW2DQE4</accession>
<dbReference type="Proteomes" id="UP001596405">
    <property type="component" value="Unassembled WGS sequence"/>
</dbReference>
<sequence>MKIPTIKGTIDRRILINFQVDKEVVTKFLPKPFRPKLVEDKAIVGICLIRLKGIRPKGLPEAFGISSENGAHRIAVEWTEEGVTKEGVYIPRRDTSSKLNSLAGGRVFPGVHHLADFNVNEKGGQYSVNFKSDDGTTLSIKGQETDVWNSESVFENLASASDFFQSGAIGYSPDKAGETFDGLELKTEKWEVSTLAVSQVQSSFFEDESVFPKGSVKFDNALIMRNIEHEWKSLKNIKNNTPNNL</sequence>
<dbReference type="EMBL" id="JBHSYQ010000008">
    <property type="protein sequence ID" value="MFC6998806.1"/>
    <property type="molecule type" value="Genomic_DNA"/>
</dbReference>
<evidence type="ECO:0000313" key="2">
    <source>
        <dbReference type="Proteomes" id="UP001596405"/>
    </source>
</evidence>
<gene>
    <name evidence="1" type="ORF">ACFQHR_14310</name>
</gene>
<dbReference type="RefSeq" id="WP_066625663.1">
    <property type="nucleotide sequence ID" value="NZ_JBHSYQ010000008.1"/>
</dbReference>
<name>A0ABW2DQE4_9BACT</name>
<protein>
    <submittedName>
        <fullName evidence="1">DUF2071 domain-containing protein</fullName>
    </submittedName>
</protein>
<dbReference type="InterPro" id="IPR018644">
    <property type="entry name" value="DUF2071"/>
</dbReference>